<dbReference type="EMBL" id="CP063373">
    <property type="protein sequence ID" value="QOV41598.1"/>
    <property type="molecule type" value="Genomic_DNA"/>
</dbReference>
<name>A0A7M2T1E9_9ACTN</name>
<reference evidence="1 2" key="1">
    <citation type="submission" date="2020-10" db="EMBL/GenBank/DDBJ databases">
        <title>Streptomyces ferrugineus complate genome analysis.</title>
        <authorList>
            <person name="Anwar N."/>
        </authorList>
    </citation>
    <scope>NUCLEOTIDE SEQUENCE [LARGE SCALE GENOMIC DNA]</scope>
    <source>
        <strain evidence="1 2">CCTCC AA2014009</strain>
    </source>
</reference>
<accession>A0A7M2T1E9</accession>
<organism evidence="1 2">
    <name type="scientific">Streptomyces ferrugineus</name>
    <dbReference type="NCBI Taxonomy" id="1413221"/>
    <lineage>
        <taxon>Bacteria</taxon>
        <taxon>Bacillati</taxon>
        <taxon>Actinomycetota</taxon>
        <taxon>Actinomycetes</taxon>
        <taxon>Kitasatosporales</taxon>
        <taxon>Streptomycetaceae</taxon>
        <taxon>Streptomyces</taxon>
    </lineage>
</organism>
<proteinExistence type="predicted"/>
<keyword evidence="2" id="KW-1185">Reference proteome</keyword>
<dbReference type="RefSeq" id="WP_194050163.1">
    <property type="nucleotide sequence ID" value="NZ_CP063373.1"/>
</dbReference>
<evidence type="ECO:0000313" key="2">
    <source>
        <dbReference type="Proteomes" id="UP000594205"/>
    </source>
</evidence>
<dbReference type="Proteomes" id="UP000594205">
    <property type="component" value="Chromosome"/>
</dbReference>
<dbReference type="AlphaFoldDB" id="A0A7M2T1E9"/>
<sequence length="137" mass="14488">MTLFERSKRADEYPDVEWIIGGGRSLEAIPGSSPTAALDAIVPDRPVFLPNTAADRRRLSPGPPRVGWDRARLVWSAVETSAEDPGEVGLAGKASAVGDFGGRQVAGAGVREFLAGHLPSLARCAERRGPVMVPRCG</sequence>
<dbReference type="KEGG" id="sfeu:IM697_02115"/>
<gene>
    <name evidence="1" type="ORF">IM697_02115</name>
</gene>
<evidence type="ECO:0000313" key="1">
    <source>
        <dbReference type="EMBL" id="QOV41598.1"/>
    </source>
</evidence>
<protein>
    <submittedName>
        <fullName evidence="1">Uncharacterized protein</fullName>
    </submittedName>
</protein>